<sequence length="983" mass="109325">MHIVVDSSTVLVRDASAWLGTDRVAGWVADDIAAVVGGNHPVIAPEQLGPGRPTTAVIYGTVGRSGLLDELNGNGLIDVAGVVDKREVYALKIVDNPLPGVGRAIVVAGSDKRGTIYGLLKVSELLGVSPLRNWSGIEPRRRKSVMLDSSGVDMVSHEPSVKYRGFFINDEYPAFGNWCRIHFGGANARCYERVFELLLRLKGNYLWPAMWIDNFSLDGPGLASAELADELGVVMSTSHHEPCMRAGEEYGLMRGPDSPYGDAWDFNANPEGITRFWRDGLERNKPFENVITMGMRGERDTAIMQGASKAENIALLRNVLKVQNQLMREEIDSDLNRVPRQIVLFNEVESFFFPDDPSEPSLLDDPELDGVTVMLSDNNLGYTRTLPTGPMLAHRGGFGMYYHMDMHGGPTSYEWIGSTSLPRVWDQMSCAWDFGVRDIWVVNVGDIATNELSLAYFLDMAYDIERYGSAHPNNTDAWLDRWVAQQFGGAFDERDQSSIREVIVRTMLMLERRKHETMGEDTYHPVHYGEAQQLLDDVEWLERTCADLRSRCPEDVLGGFVELVYYPACATANLMAAWILAGRNKLYAKQNRVDANAIADQIKERLDLDRDIVHDFHTVAQGRFDGFGLSEHFGFRSWCADNNVLPQRRYIEPARLPRMIVSFGGSEDYNIGSRWIGDCMTTNVFDDPRVTSAVMTIACGSEEPIDYAIESECNWLAFSRFQGATASHDDIRVTIDRETQRRSGQTEGHFTVVGFMAESEGGYAVPEKSHARVHVTVQADPYLPEIDEVGAGTFLDVDGIVAIEATHWAETGRGSDGSCFITMKPYGRTDGAVKVLPSRTDFSGLQPDGTLVPVDAAAAPWVEYRFAVREGGEYVLRLVMSPSMPTTNDAIAMIGVSVNDGPIVVEDTVEDHSQAFYGCDQYNREGHDNARIHETCVNLKSGANRLRFHHISPNIALERIELVREGVELPTSYLGPIESPRSR</sequence>
<dbReference type="Gene3D" id="2.60.120.1620">
    <property type="match status" value="1"/>
</dbReference>
<evidence type="ECO:0000313" key="4">
    <source>
        <dbReference type="Proteomes" id="UP000532194"/>
    </source>
</evidence>
<dbReference type="Gene3D" id="3.20.20.520">
    <property type="entry name" value="Glycosyl hydrolase family 115"/>
    <property type="match status" value="1"/>
</dbReference>
<dbReference type="Gene3D" id="1.20.58.2150">
    <property type="match status" value="1"/>
</dbReference>
<dbReference type="GO" id="GO:0005975">
    <property type="term" value="P:carbohydrate metabolic process"/>
    <property type="evidence" value="ECO:0007669"/>
    <property type="project" value="UniProtKB-ARBA"/>
</dbReference>
<dbReference type="PANTHER" id="PTHR37842">
    <property type="match status" value="1"/>
</dbReference>
<evidence type="ECO:0000259" key="2">
    <source>
        <dbReference type="Pfam" id="PF17829"/>
    </source>
</evidence>
<dbReference type="AlphaFoldDB" id="A0A7Y0HSL0"/>
<organism evidence="3 4">
    <name type="scientific">Bifidobacterium oedipodis</name>
    <dbReference type="NCBI Taxonomy" id="2675322"/>
    <lineage>
        <taxon>Bacteria</taxon>
        <taxon>Bacillati</taxon>
        <taxon>Actinomycetota</taxon>
        <taxon>Actinomycetes</taxon>
        <taxon>Bifidobacteriales</taxon>
        <taxon>Bifidobacteriaceae</taxon>
        <taxon>Bifidobacterium</taxon>
    </lineage>
</organism>
<evidence type="ECO:0000256" key="1">
    <source>
        <dbReference type="ARBA" id="ARBA00022801"/>
    </source>
</evidence>
<dbReference type="InterPro" id="IPR041437">
    <property type="entry name" value="GH115_C"/>
</dbReference>
<dbReference type="Proteomes" id="UP000532194">
    <property type="component" value="Unassembled WGS sequence"/>
</dbReference>
<name>A0A7Y0HSL0_9BIFI</name>
<dbReference type="Pfam" id="PF17829">
    <property type="entry name" value="GH115_C"/>
    <property type="match status" value="1"/>
</dbReference>
<evidence type="ECO:0000313" key="3">
    <source>
        <dbReference type="EMBL" id="NMM93708.1"/>
    </source>
</evidence>
<keyword evidence="1 3" id="KW-0378">Hydrolase</keyword>
<dbReference type="EMBL" id="JAAIII010000002">
    <property type="protein sequence ID" value="NMM93708.1"/>
    <property type="molecule type" value="Genomic_DNA"/>
</dbReference>
<dbReference type="InterPro" id="IPR031924">
    <property type="entry name" value="GH115"/>
</dbReference>
<dbReference type="Gene3D" id="3.30.379.10">
    <property type="entry name" value="Chitobiase/beta-hexosaminidase domain 2-like"/>
    <property type="match status" value="1"/>
</dbReference>
<comment type="caution">
    <text evidence="3">The sequence shown here is derived from an EMBL/GenBank/DDBJ whole genome shotgun (WGS) entry which is preliminary data.</text>
</comment>
<gene>
    <name evidence="3" type="ORF">G1C95_0893</name>
</gene>
<dbReference type="InterPro" id="IPR042301">
    <property type="entry name" value="GH115_sf"/>
</dbReference>
<reference evidence="3 4" key="1">
    <citation type="submission" date="2020-02" db="EMBL/GenBank/DDBJ databases">
        <title>Characterization of phylogenetic diversity of novel bifidobacterial species isolated in Czech ZOOs.</title>
        <authorList>
            <person name="Lugli G.A."/>
            <person name="Vera N.B."/>
            <person name="Ventura M."/>
        </authorList>
    </citation>
    <scope>NUCLEOTIDE SEQUENCE [LARGE SCALE GENOMIC DNA]</scope>
    <source>
        <strain evidence="3 4">DSM 109957</strain>
    </source>
</reference>
<keyword evidence="4" id="KW-1185">Reference proteome</keyword>
<dbReference type="RefSeq" id="WP_169171744.1">
    <property type="nucleotide sequence ID" value="NZ_JAAIII010000002.1"/>
</dbReference>
<dbReference type="GO" id="GO:0016787">
    <property type="term" value="F:hydrolase activity"/>
    <property type="evidence" value="ECO:0007669"/>
    <property type="project" value="UniProtKB-KW"/>
</dbReference>
<protein>
    <submittedName>
        <fullName evidence="3">Glycosyl hydrolase family</fullName>
    </submittedName>
</protein>
<dbReference type="PANTHER" id="PTHR37842:SF2">
    <property type="entry name" value="GYLCOSYL HYDROLASE 115 C-TERMINAL DOMAIN-CONTAINING PROTEIN"/>
    <property type="match status" value="1"/>
</dbReference>
<dbReference type="InterPro" id="IPR029018">
    <property type="entry name" value="Hex-like_dom2"/>
</dbReference>
<proteinExistence type="predicted"/>
<accession>A0A7Y0HSL0</accession>
<feature type="domain" description="Gylcosyl hydrolase 115 C-terminal" evidence="2">
    <location>
        <begin position="793"/>
        <end position="978"/>
    </location>
</feature>
<dbReference type="Pfam" id="PF15979">
    <property type="entry name" value="Glyco_hydro_115"/>
    <property type="match status" value="1"/>
</dbReference>